<dbReference type="OrthoDB" id="9808669at2"/>
<evidence type="ECO:0000259" key="4">
    <source>
        <dbReference type="PROSITE" id="PS52004"/>
    </source>
</evidence>
<dbReference type="PANTHER" id="PTHR11712">
    <property type="entry name" value="POLYKETIDE SYNTHASE-RELATED"/>
    <property type="match status" value="1"/>
</dbReference>
<reference evidence="6" key="1">
    <citation type="submission" date="2018-12" db="EMBL/GenBank/DDBJ databases">
        <title>Tengunoibacter tsumagoiensis gen. nov., sp. nov., Dictyobacter kobayashii sp. nov., D. alpinus sp. nov., and D. joshuensis sp. nov. and description of Dictyobacteraceae fam. nov. within the order Ktedonobacterales isolated from Tengu-no-mugimeshi.</title>
        <authorList>
            <person name="Wang C.M."/>
            <person name="Zheng Y."/>
            <person name="Sakai Y."/>
            <person name="Toyoda A."/>
            <person name="Minakuchi Y."/>
            <person name="Abe K."/>
            <person name="Yokota A."/>
            <person name="Yabe S."/>
        </authorList>
    </citation>
    <scope>NUCLEOTIDE SEQUENCE [LARGE SCALE GENOMIC DNA]</scope>
    <source>
        <strain evidence="6">S-27</strain>
    </source>
</reference>
<dbReference type="RefSeq" id="WP_126602790.1">
    <property type="nucleotide sequence ID" value="NZ_BIFQ01000002.1"/>
</dbReference>
<protein>
    <submittedName>
        <fullName evidence="5">Putative polyketide beta-ketoacyl synthase 1</fullName>
    </submittedName>
</protein>
<dbReference type="NCBIfam" id="NF005589">
    <property type="entry name" value="PRK07314.1"/>
    <property type="match status" value="1"/>
</dbReference>
<dbReference type="Proteomes" id="UP000287224">
    <property type="component" value="Unassembled WGS sequence"/>
</dbReference>
<dbReference type="SMART" id="SM00825">
    <property type="entry name" value="PKS_KS"/>
    <property type="match status" value="1"/>
</dbReference>
<dbReference type="CDD" id="cd00834">
    <property type="entry name" value="KAS_I_II"/>
    <property type="match status" value="1"/>
</dbReference>
<evidence type="ECO:0000256" key="1">
    <source>
        <dbReference type="ARBA" id="ARBA00008467"/>
    </source>
</evidence>
<name>A0A401ZST2_9CHLR</name>
<comment type="similarity">
    <text evidence="1 3">Belongs to the thiolase-like superfamily. Beta-ketoacyl-ACP synthases family.</text>
</comment>
<dbReference type="PROSITE" id="PS52004">
    <property type="entry name" value="KS3_2"/>
    <property type="match status" value="1"/>
</dbReference>
<dbReference type="InterPro" id="IPR016039">
    <property type="entry name" value="Thiolase-like"/>
</dbReference>
<evidence type="ECO:0000313" key="6">
    <source>
        <dbReference type="Proteomes" id="UP000287224"/>
    </source>
</evidence>
<accession>A0A401ZST2</accession>
<evidence type="ECO:0000256" key="3">
    <source>
        <dbReference type="RuleBase" id="RU003694"/>
    </source>
</evidence>
<proteinExistence type="inferred from homology"/>
<dbReference type="Pfam" id="PF02801">
    <property type="entry name" value="Ketoacyl-synt_C"/>
    <property type="match status" value="1"/>
</dbReference>
<dbReference type="AlphaFoldDB" id="A0A401ZST2"/>
<evidence type="ECO:0000313" key="5">
    <source>
        <dbReference type="EMBL" id="GCE09923.1"/>
    </source>
</evidence>
<feature type="domain" description="Ketosynthase family 3 (KS3)" evidence="4">
    <location>
        <begin position="1"/>
        <end position="419"/>
    </location>
</feature>
<dbReference type="Gene3D" id="3.40.47.10">
    <property type="match status" value="1"/>
</dbReference>
<comment type="caution">
    <text evidence="5">The sequence shown here is derived from an EMBL/GenBank/DDBJ whole genome shotgun (WGS) entry which is preliminary data.</text>
</comment>
<keyword evidence="6" id="KW-1185">Reference proteome</keyword>
<dbReference type="GO" id="GO:0006633">
    <property type="term" value="P:fatty acid biosynthetic process"/>
    <property type="evidence" value="ECO:0007669"/>
    <property type="project" value="TreeGrafter"/>
</dbReference>
<gene>
    <name evidence="5" type="ORF">KDAU_72520</name>
</gene>
<dbReference type="InterPro" id="IPR000794">
    <property type="entry name" value="Beta-ketoacyl_synthase"/>
</dbReference>
<dbReference type="Pfam" id="PF00109">
    <property type="entry name" value="ketoacyl-synt"/>
    <property type="match status" value="1"/>
</dbReference>
<organism evidence="5 6">
    <name type="scientific">Dictyobacter aurantiacus</name>
    <dbReference type="NCBI Taxonomy" id="1936993"/>
    <lineage>
        <taxon>Bacteria</taxon>
        <taxon>Bacillati</taxon>
        <taxon>Chloroflexota</taxon>
        <taxon>Ktedonobacteria</taxon>
        <taxon>Ktedonobacterales</taxon>
        <taxon>Dictyobacteraceae</taxon>
        <taxon>Dictyobacter</taxon>
    </lineage>
</organism>
<dbReference type="SUPFAM" id="SSF53901">
    <property type="entry name" value="Thiolase-like"/>
    <property type="match status" value="2"/>
</dbReference>
<dbReference type="InterPro" id="IPR014031">
    <property type="entry name" value="Ketoacyl_synth_C"/>
</dbReference>
<dbReference type="InterPro" id="IPR014030">
    <property type="entry name" value="Ketoacyl_synth_N"/>
</dbReference>
<dbReference type="GO" id="GO:0005829">
    <property type="term" value="C:cytosol"/>
    <property type="evidence" value="ECO:0007669"/>
    <property type="project" value="TreeGrafter"/>
</dbReference>
<dbReference type="EMBL" id="BIFQ01000002">
    <property type="protein sequence ID" value="GCE09923.1"/>
    <property type="molecule type" value="Genomic_DNA"/>
</dbReference>
<keyword evidence="2 3" id="KW-0808">Transferase</keyword>
<dbReference type="InterPro" id="IPR020841">
    <property type="entry name" value="PKS_Beta-ketoAc_synthase_dom"/>
</dbReference>
<dbReference type="PANTHER" id="PTHR11712:SF336">
    <property type="entry name" value="3-OXOACYL-[ACYL-CARRIER-PROTEIN] SYNTHASE, MITOCHONDRIAL"/>
    <property type="match status" value="1"/>
</dbReference>
<evidence type="ECO:0000256" key="2">
    <source>
        <dbReference type="ARBA" id="ARBA00022679"/>
    </source>
</evidence>
<sequence>MRRVVIAGLGVVSPVGIGKDVFWQNLLDGVSGAVSLGQATCSPLFGHHQFGAQVVCEVSDFDPERHHVPSAYQTADRFIQFALAGAHQAFLDARLDQCSWDRTRVGVTLATAICGTQTLDEEFTKATNNEDDSYAPDGVSPFLYSAAMGNSAALAVGARYGFQGECTTLSTGCIGGLDAIAYAYESIAYGDHDVMVAGASEAPISPITIAAFDIINCLSRHQEPATASRPFSVDRDGFVLSEGCGIVILEELEHALNRQAPIYAEITGCDVVEHAVHMTDMSPEGRDLARAINGALRQAHLPPTAIDFVNAHGTSTPQNDYFETLALKTSLGSHATAIPVNSTKSMVGHALAAASAVEVVACALSMHEQRIHPTINLTNPDPRCDLDYVPDHSRSQAMTRMLTTASGFSGLHGAMIIETCPTEDARWKK</sequence>
<dbReference type="GO" id="GO:0004315">
    <property type="term" value="F:3-oxoacyl-[acyl-carrier-protein] synthase activity"/>
    <property type="evidence" value="ECO:0007669"/>
    <property type="project" value="TreeGrafter"/>
</dbReference>